<dbReference type="EMBL" id="JAVKPK010000012">
    <property type="protein sequence ID" value="MDR7665055.1"/>
    <property type="molecule type" value="Genomic_DNA"/>
</dbReference>
<dbReference type="Proteomes" id="UP001246244">
    <property type="component" value="Unassembled WGS sequence"/>
</dbReference>
<dbReference type="CDD" id="cd02947">
    <property type="entry name" value="TRX_family"/>
    <property type="match status" value="1"/>
</dbReference>
<evidence type="ECO:0000259" key="1">
    <source>
        <dbReference type="PROSITE" id="PS51352"/>
    </source>
</evidence>
<dbReference type="InterPro" id="IPR036249">
    <property type="entry name" value="Thioredoxin-like_sf"/>
</dbReference>
<accession>A0ABU2CZ87</accession>
<dbReference type="PANTHER" id="PTHR43601:SF3">
    <property type="entry name" value="THIOREDOXIN, MITOCHONDRIAL"/>
    <property type="match status" value="1"/>
</dbReference>
<evidence type="ECO:0000313" key="3">
    <source>
        <dbReference type="Proteomes" id="UP001246244"/>
    </source>
</evidence>
<protein>
    <submittedName>
        <fullName evidence="2">Thioredoxin family protein</fullName>
    </submittedName>
</protein>
<sequence length="159" mass="17677">MKKLVVLILLASMLFTAGCAEKTQEKNPVVVITNLEQINTSLQNGPVFVKMGSIWCSGCRSLQPTIKKLAAEYDGNATIASIDVNKNRELTEYFGVTYIPDSFVIVGIDDGKYVYMQENGNVSMDRSEVSFVGLNESNEKVFEKVLDLALIQQRKDESK</sequence>
<dbReference type="PROSITE" id="PS51352">
    <property type="entry name" value="THIOREDOXIN_2"/>
    <property type="match status" value="1"/>
</dbReference>
<name>A0ABU2CZ87_9EURY</name>
<comment type="caution">
    <text evidence="2">The sequence shown here is derived from an EMBL/GenBank/DDBJ whole genome shotgun (WGS) entry which is preliminary data.</text>
</comment>
<dbReference type="SUPFAM" id="SSF52833">
    <property type="entry name" value="Thioredoxin-like"/>
    <property type="match status" value="1"/>
</dbReference>
<dbReference type="Gene3D" id="3.40.30.10">
    <property type="entry name" value="Glutaredoxin"/>
    <property type="match status" value="1"/>
</dbReference>
<gene>
    <name evidence="2" type="ORF">RG963_04470</name>
</gene>
<dbReference type="PROSITE" id="PS51257">
    <property type="entry name" value="PROKAR_LIPOPROTEIN"/>
    <property type="match status" value="1"/>
</dbReference>
<organism evidence="2 3">
    <name type="scientific">Methanosarcina baikalica</name>
    <dbReference type="NCBI Taxonomy" id="3073890"/>
    <lineage>
        <taxon>Archaea</taxon>
        <taxon>Methanobacteriati</taxon>
        <taxon>Methanobacteriota</taxon>
        <taxon>Stenosarchaea group</taxon>
        <taxon>Methanomicrobia</taxon>
        <taxon>Methanosarcinales</taxon>
        <taxon>Methanosarcinaceae</taxon>
        <taxon>Methanosarcina</taxon>
    </lineage>
</organism>
<evidence type="ECO:0000313" key="2">
    <source>
        <dbReference type="EMBL" id="MDR7665055.1"/>
    </source>
</evidence>
<dbReference type="InterPro" id="IPR013766">
    <property type="entry name" value="Thioredoxin_domain"/>
</dbReference>
<dbReference type="RefSeq" id="WP_310575079.1">
    <property type="nucleotide sequence ID" value="NZ_JAVKPK010000012.1"/>
</dbReference>
<proteinExistence type="predicted"/>
<dbReference type="PANTHER" id="PTHR43601">
    <property type="entry name" value="THIOREDOXIN, MITOCHONDRIAL"/>
    <property type="match status" value="1"/>
</dbReference>
<reference evidence="3" key="1">
    <citation type="submission" date="2023-07" db="EMBL/GenBank/DDBJ databases">
        <title>Whole-genome sequencing of a new Methanosarcina sp. Z-7115.</title>
        <authorList>
            <person name="Zhilina T.N."/>
            <person name="Merkel A.Y."/>
        </authorList>
    </citation>
    <scope>NUCLEOTIDE SEQUENCE [LARGE SCALE GENOMIC DNA]</scope>
    <source>
        <strain evidence="3">Z-7115</strain>
    </source>
</reference>
<keyword evidence="3" id="KW-1185">Reference proteome</keyword>
<dbReference type="Pfam" id="PF00085">
    <property type="entry name" value="Thioredoxin"/>
    <property type="match status" value="1"/>
</dbReference>
<feature type="domain" description="Thioredoxin" evidence="1">
    <location>
        <begin position="6"/>
        <end position="140"/>
    </location>
</feature>